<keyword evidence="2" id="KW-1185">Reference proteome</keyword>
<evidence type="ECO:0000313" key="2">
    <source>
        <dbReference type="Proteomes" id="UP000054270"/>
    </source>
</evidence>
<proteinExistence type="predicted"/>
<dbReference type="AlphaFoldDB" id="A0A0D2P8C0"/>
<dbReference type="EMBL" id="KN817525">
    <property type="protein sequence ID" value="KJA27219.1"/>
    <property type="molecule type" value="Genomic_DNA"/>
</dbReference>
<name>A0A0D2P8C0_HYPSF</name>
<organism evidence="1 2">
    <name type="scientific">Hypholoma sublateritium (strain FD-334 SS-4)</name>
    <dbReference type="NCBI Taxonomy" id="945553"/>
    <lineage>
        <taxon>Eukaryota</taxon>
        <taxon>Fungi</taxon>
        <taxon>Dikarya</taxon>
        <taxon>Basidiomycota</taxon>
        <taxon>Agaricomycotina</taxon>
        <taxon>Agaricomycetes</taxon>
        <taxon>Agaricomycetidae</taxon>
        <taxon>Agaricales</taxon>
        <taxon>Agaricineae</taxon>
        <taxon>Strophariaceae</taxon>
        <taxon>Hypholoma</taxon>
    </lineage>
</organism>
<accession>A0A0D2P8C0</accession>
<reference evidence="2" key="1">
    <citation type="submission" date="2014-04" db="EMBL/GenBank/DDBJ databases">
        <title>Evolutionary Origins and Diversification of the Mycorrhizal Mutualists.</title>
        <authorList>
            <consortium name="DOE Joint Genome Institute"/>
            <consortium name="Mycorrhizal Genomics Consortium"/>
            <person name="Kohler A."/>
            <person name="Kuo A."/>
            <person name="Nagy L.G."/>
            <person name="Floudas D."/>
            <person name="Copeland A."/>
            <person name="Barry K.W."/>
            <person name="Cichocki N."/>
            <person name="Veneault-Fourrey C."/>
            <person name="LaButti K."/>
            <person name="Lindquist E.A."/>
            <person name="Lipzen A."/>
            <person name="Lundell T."/>
            <person name="Morin E."/>
            <person name="Murat C."/>
            <person name="Riley R."/>
            <person name="Ohm R."/>
            <person name="Sun H."/>
            <person name="Tunlid A."/>
            <person name="Henrissat B."/>
            <person name="Grigoriev I.V."/>
            <person name="Hibbett D.S."/>
            <person name="Martin F."/>
        </authorList>
    </citation>
    <scope>NUCLEOTIDE SEQUENCE [LARGE SCALE GENOMIC DNA]</scope>
    <source>
        <strain evidence="2">FD-334 SS-4</strain>
    </source>
</reference>
<evidence type="ECO:0000313" key="1">
    <source>
        <dbReference type="EMBL" id="KJA27219.1"/>
    </source>
</evidence>
<gene>
    <name evidence="1" type="ORF">HYPSUDRAFT_35825</name>
</gene>
<dbReference type="Proteomes" id="UP000054270">
    <property type="component" value="Unassembled WGS sequence"/>
</dbReference>
<sequence>MVLSSAEVGGAPVAIVNRTYFEFNRGALRSLSEIGVLYCTCGRCYLFLARCRVVGERGVLEDVVLRLTSAIEAFIKAASSLQNHIFEPARTGLFSIQRCAPGKQLAHDNIPSGVQTYDMIEQTEKSERHHTPQRPIGQYIWKSIPIEFEGDDRPIKGDFHAFVDSNMV</sequence>
<protein>
    <submittedName>
        <fullName evidence="1">Uncharacterized protein</fullName>
    </submittedName>
</protein>
<feature type="non-terminal residue" evidence="1">
    <location>
        <position position="168"/>
    </location>
</feature>